<dbReference type="AlphaFoldDB" id="A0A0B6YF28"/>
<name>A0A0B6YF28_9EUPU</name>
<accession>A0A0B6YF28</accession>
<proteinExistence type="predicted"/>
<feature type="non-terminal residue" evidence="1">
    <location>
        <position position="1"/>
    </location>
</feature>
<organism evidence="1">
    <name type="scientific">Arion vulgaris</name>
    <dbReference type="NCBI Taxonomy" id="1028688"/>
    <lineage>
        <taxon>Eukaryota</taxon>
        <taxon>Metazoa</taxon>
        <taxon>Spiralia</taxon>
        <taxon>Lophotrochozoa</taxon>
        <taxon>Mollusca</taxon>
        <taxon>Gastropoda</taxon>
        <taxon>Heterobranchia</taxon>
        <taxon>Euthyneura</taxon>
        <taxon>Panpulmonata</taxon>
        <taxon>Eupulmonata</taxon>
        <taxon>Stylommatophora</taxon>
        <taxon>Helicina</taxon>
        <taxon>Arionoidea</taxon>
        <taxon>Arionidae</taxon>
        <taxon>Arion</taxon>
    </lineage>
</organism>
<feature type="non-terminal residue" evidence="1">
    <location>
        <position position="71"/>
    </location>
</feature>
<sequence length="71" mass="8035">ETAVEQIPASVVSPTQCTPSLFQHVVRTTDVDTDLSTVNRNEFDKNFKKPYSNYIYEESKVEPSIAISLQQ</sequence>
<evidence type="ECO:0000313" key="1">
    <source>
        <dbReference type="EMBL" id="CEK54110.1"/>
    </source>
</evidence>
<gene>
    <name evidence="1" type="primary">ORF21971</name>
</gene>
<protein>
    <submittedName>
        <fullName evidence="1">Uncharacterized protein</fullName>
    </submittedName>
</protein>
<reference evidence="1" key="1">
    <citation type="submission" date="2014-12" db="EMBL/GenBank/DDBJ databases">
        <title>Insight into the proteome of Arion vulgaris.</title>
        <authorList>
            <person name="Aradska J."/>
            <person name="Bulat T."/>
            <person name="Smidak R."/>
            <person name="Sarate P."/>
            <person name="Gangsoo J."/>
            <person name="Sialana F."/>
            <person name="Bilban M."/>
            <person name="Lubec G."/>
        </authorList>
    </citation>
    <scope>NUCLEOTIDE SEQUENCE</scope>
    <source>
        <tissue evidence="1">Skin</tissue>
    </source>
</reference>
<dbReference type="EMBL" id="HACG01007245">
    <property type="protein sequence ID" value="CEK54110.1"/>
    <property type="molecule type" value="Transcribed_RNA"/>
</dbReference>